<comment type="caution">
    <text evidence="1">The sequence shown here is derived from an EMBL/GenBank/DDBJ whole genome shotgun (WGS) entry which is preliminary data.</text>
</comment>
<dbReference type="AlphaFoldDB" id="A0A8J2MH89"/>
<accession>A0A8J2MH89</accession>
<proteinExistence type="predicted"/>
<dbReference type="Proteomes" id="UP000746747">
    <property type="component" value="Unassembled WGS sequence"/>
</dbReference>
<organism evidence="1 2">
    <name type="scientific">Cercopithifilaria johnstoni</name>
    <dbReference type="NCBI Taxonomy" id="2874296"/>
    <lineage>
        <taxon>Eukaryota</taxon>
        <taxon>Metazoa</taxon>
        <taxon>Ecdysozoa</taxon>
        <taxon>Nematoda</taxon>
        <taxon>Chromadorea</taxon>
        <taxon>Rhabditida</taxon>
        <taxon>Spirurina</taxon>
        <taxon>Spiruromorpha</taxon>
        <taxon>Filarioidea</taxon>
        <taxon>Onchocercidae</taxon>
        <taxon>Cercopithifilaria</taxon>
    </lineage>
</organism>
<keyword evidence="2" id="KW-1185">Reference proteome</keyword>
<gene>
    <name evidence="1" type="ORF">CJOHNSTONI_LOCUS311</name>
</gene>
<name>A0A8J2MH89_9BILA</name>
<dbReference type="EMBL" id="CAKAEH010000078">
    <property type="protein sequence ID" value="CAG9529754.1"/>
    <property type="molecule type" value="Genomic_DNA"/>
</dbReference>
<reference evidence="1" key="1">
    <citation type="submission" date="2021-09" db="EMBL/GenBank/DDBJ databases">
        <authorList>
            <consortium name="Pathogen Informatics"/>
        </authorList>
    </citation>
    <scope>NUCLEOTIDE SEQUENCE</scope>
</reference>
<protein>
    <submittedName>
        <fullName evidence="1">Uncharacterized protein</fullName>
    </submittedName>
</protein>
<sequence>MSSHRLLTLWGETLSSKESNCQQSVFYSISEYVSLGSDGYLRRRDQLGTGTTSSLTNRYHEGAGSLCHYLIDSTSTDSEPYITKQLTAFGVFIFCSCTV</sequence>
<evidence type="ECO:0000313" key="1">
    <source>
        <dbReference type="EMBL" id="CAG9529754.1"/>
    </source>
</evidence>
<evidence type="ECO:0000313" key="2">
    <source>
        <dbReference type="Proteomes" id="UP000746747"/>
    </source>
</evidence>